<proteinExistence type="predicted"/>
<evidence type="ECO:0000313" key="2">
    <source>
        <dbReference type="EMBL" id="CDZ24700.1"/>
    </source>
</evidence>
<dbReference type="HOGENOM" id="CLU_136788_1_1_9"/>
<accession>A0A078KU42</accession>
<keyword evidence="1" id="KW-0812">Transmembrane</keyword>
<keyword evidence="1" id="KW-0472">Membrane</keyword>
<dbReference type="OrthoDB" id="283553at2"/>
<sequence length="95" mass="10929">MPFLLNVVRVLNFLVYLITTLIVLRALVSWFPVSQSGKFISFLDTMTEPVVSPVRSLLYKFKFTRELPVDFSPVIAIFLLFAIRDFLNLVLLSFA</sequence>
<dbReference type="PATRIC" id="fig|29343.3.peg.1675"/>
<dbReference type="GO" id="GO:0016020">
    <property type="term" value="C:membrane"/>
    <property type="evidence" value="ECO:0007669"/>
    <property type="project" value="InterPro"/>
</dbReference>
<protein>
    <submittedName>
        <fullName evidence="2">Putative membrane protein</fullName>
    </submittedName>
</protein>
<gene>
    <name evidence="2" type="ORF">CCDG5_1590</name>
</gene>
<evidence type="ECO:0000256" key="1">
    <source>
        <dbReference type="SAM" id="Phobius"/>
    </source>
</evidence>
<dbReference type="Pfam" id="PF02325">
    <property type="entry name" value="CCB3_YggT"/>
    <property type="match status" value="1"/>
</dbReference>
<feature type="transmembrane region" description="Helical" evidence="1">
    <location>
        <begin position="71"/>
        <end position="94"/>
    </location>
</feature>
<dbReference type="STRING" id="29343.CCDG5_1590"/>
<dbReference type="EMBL" id="LM995447">
    <property type="protein sequence ID" value="CDZ24700.1"/>
    <property type="molecule type" value="Genomic_DNA"/>
</dbReference>
<name>A0A078KU42_9FIRM</name>
<keyword evidence="1" id="KW-1133">Transmembrane helix</keyword>
<organism evidence="2 3">
    <name type="scientific">[Clostridium] cellulosi</name>
    <dbReference type="NCBI Taxonomy" id="29343"/>
    <lineage>
        <taxon>Bacteria</taxon>
        <taxon>Bacillati</taxon>
        <taxon>Bacillota</taxon>
        <taxon>Clostridia</taxon>
        <taxon>Eubacteriales</taxon>
        <taxon>Oscillospiraceae</taxon>
        <taxon>Oscillospiraceae incertae sedis</taxon>
    </lineage>
</organism>
<reference evidence="3" key="1">
    <citation type="submission" date="2014-07" db="EMBL/GenBank/DDBJ databases">
        <authorList>
            <person name="Wibberg D."/>
        </authorList>
    </citation>
    <scope>NUCLEOTIDE SEQUENCE [LARGE SCALE GENOMIC DNA]</scope>
    <source>
        <strain evidence="3">DG5</strain>
    </source>
</reference>
<feature type="transmembrane region" description="Helical" evidence="1">
    <location>
        <begin position="12"/>
        <end position="33"/>
    </location>
</feature>
<dbReference type="InterPro" id="IPR003425">
    <property type="entry name" value="CCB3/YggT"/>
</dbReference>
<dbReference type="Proteomes" id="UP000032431">
    <property type="component" value="Chromosome I"/>
</dbReference>
<keyword evidence="3" id="KW-1185">Reference proteome</keyword>
<evidence type="ECO:0000313" key="3">
    <source>
        <dbReference type="Proteomes" id="UP000032431"/>
    </source>
</evidence>
<dbReference type="AlphaFoldDB" id="A0A078KU42"/>
<dbReference type="KEGG" id="ccel:CCDG5_1590"/>